<feature type="transmembrane region" description="Helical" evidence="1">
    <location>
        <begin position="70"/>
        <end position="89"/>
    </location>
</feature>
<keyword evidence="1" id="KW-0812">Transmembrane</keyword>
<evidence type="ECO:0000256" key="1">
    <source>
        <dbReference type="SAM" id="Phobius"/>
    </source>
</evidence>
<evidence type="ECO:0000313" key="3">
    <source>
        <dbReference type="Proteomes" id="UP000652567"/>
    </source>
</evidence>
<sequence>MNRSNLARALAVTLGAFGLTVIITVTLSLLLASVGLNRAETVVGATLASFIIYPVIAMASFHARSALRAWCWLAGAALPLALLGGWLRAAL</sequence>
<dbReference type="Proteomes" id="UP000652567">
    <property type="component" value="Unassembled WGS sequence"/>
</dbReference>
<feature type="transmembrane region" description="Helical" evidence="1">
    <location>
        <begin position="12"/>
        <end position="36"/>
    </location>
</feature>
<dbReference type="AlphaFoldDB" id="A0A928V1Z1"/>
<name>A0A928V1Z1_9GAMM</name>
<accession>A0A928V1Z1</accession>
<organism evidence="2 3">
    <name type="scientific">Cellvibrio polysaccharolyticus</name>
    <dbReference type="NCBI Taxonomy" id="2082724"/>
    <lineage>
        <taxon>Bacteria</taxon>
        <taxon>Pseudomonadati</taxon>
        <taxon>Pseudomonadota</taxon>
        <taxon>Gammaproteobacteria</taxon>
        <taxon>Cellvibrionales</taxon>
        <taxon>Cellvibrionaceae</taxon>
        <taxon>Cellvibrio</taxon>
    </lineage>
</organism>
<proteinExistence type="predicted"/>
<keyword evidence="1" id="KW-1133">Transmembrane helix</keyword>
<gene>
    <name evidence="2" type="ORF">C4F51_03900</name>
</gene>
<feature type="transmembrane region" description="Helical" evidence="1">
    <location>
        <begin position="42"/>
        <end position="63"/>
    </location>
</feature>
<comment type="caution">
    <text evidence="2">The sequence shown here is derived from an EMBL/GenBank/DDBJ whole genome shotgun (WGS) entry which is preliminary data.</text>
</comment>
<evidence type="ECO:0008006" key="4">
    <source>
        <dbReference type="Google" id="ProtNLM"/>
    </source>
</evidence>
<evidence type="ECO:0000313" key="2">
    <source>
        <dbReference type="EMBL" id="MBE8716328.1"/>
    </source>
</evidence>
<dbReference type="EMBL" id="PRDL01000001">
    <property type="protein sequence ID" value="MBE8716328.1"/>
    <property type="molecule type" value="Genomic_DNA"/>
</dbReference>
<dbReference type="RefSeq" id="WP_193907318.1">
    <property type="nucleotide sequence ID" value="NZ_PRDL01000001.1"/>
</dbReference>
<keyword evidence="1" id="KW-0472">Membrane</keyword>
<keyword evidence="3" id="KW-1185">Reference proteome</keyword>
<protein>
    <recommendedName>
        <fullName evidence="4">DUF3649 domain-containing protein</fullName>
    </recommendedName>
</protein>
<reference evidence="2" key="1">
    <citation type="submission" date="2018-07" db="EMBL/GenBank/DDBJ databases">
        <title>Genome assembly of strain Ka43.</title>
        <authorList>
            <person name="Kukolya J."/>
            <person name="Nagy I."/>
            <person name="Horvath B."/>
            <person name="Toth A."/>
        </authorList>
    </citation>
    <scope>NUCLEOTIDE SEQUENCE</scope>
    <source>
        <strain evidence="2">KB43</strain>
    </source>
</reference>